<name>A0A6G6J8U1_PSENT</name>
<reference evidence="1 2" key="1">
    <citation type="submission" date="2020-02" db="EMBL/GenBank/DDBJ databases">
        <title>Integrative conjugative elements (ICEs) and plasmids drive adaptation of Pseudomonas nitroreducens strain HBP1 to wastewater environment.</title>
        <authorList>
            <person name="Sentchilo V."/>
            <person name="Carraro N."/>
            <person name="Bertelli C."/>
            <person name="van der Meer J.R."/>
        </authorList>
    </citation>
    <scope>NUCLEOTIDE SEQUENCE [LARGE SCALE GENOMIC DNA]</scope>
    <source>
        <strain evidence="1 2">HBP1</strain>
        <plasmid evidence="2">ppnihbp1_1</plasmid>
    </source>
</reference>
<gene>
    <name evidence="1" type="ORF">G5B91_34735</name>
</gene>
<dbReference type="KEGG" id="pnt:G5B91_34735"/>
<sequence length="371" mass="40775">MREPIARTSRSLFVTTIKAVDRRDPMVFPAEDYALAWVACLAGYLPGLKYRSREALLRLSGWPHWNDMVAACNPAKHCVTEDIGRNPAQRLASLAEHRAILIHEFGVKPAFANTFLWANPLGSYDLVPLRAAAEGALYDEGERPSDKLGEILDRLDSENLALIPGTEDNIIRAFTYTCDRVYLAMFEHLGWALKLDDGSDFGIPPGLPISRLGDIQDPELGAVPVFLTGMTPDPYLPSDETTNAIYNWITSPTGGKQTTAVVLFRQPQLQVIDKIETSIFGSFIEGHSAFHLTLAATSKSLGSVVGDIVPGESLPVPEHQDRGFELAMRFVRAMERYCDFPDLHMDGIAQPVVLAGGTGWGCLKLPVRAID</sequence>
<protein>
    <submittedName>
        <fullName evidence="1">Uncharacterized protein</fullName>
    </submittedName>
</protein>
<keyword evidence="1" id="KW-0614">Plasmid</keyword>
<dbReference type="Proteomes" id="UP000501063">
    <property type="component" value="Plasmid pPniHBP1_1"/>
</dbReference>
<proteinExistence type="predicted"/>
<dbReference type="EMBL" id="CP049142">
    <property type="protein sequence ID" value="QIE91490.1"/>
    <property type="molecule type" value="Genomic_DNA"/>
</dbReference>
<geneLocation type="plasmid" evidence="2">
    <name>ppnihbp1_1</name>
</geneLocation>
<accession>A0A6G6J8U1</accession>
<evidence type="ECO:0000313" key="1">
    <source>
        <dbReference type="EMBL" id="QIE91490.1"/>
    </source>
</evidence>
<organism evidence="1 2">
    <name type="scientific">Pseudomonas nitroreducens</name>
    <dbReference type="NCBI Taxonomy" id="46680"/>
    <lineage>
        <taxon>Bacteria</taxon>
        <taxon>Pseudomonadati</taxon>
        <taxon>Pseudomonadota</taxon>
        <taxon>Gammaproteobacteria</taxon>
        <taxon>Pseudomonadales</taxon>
        <taxon>Pseudomonadaceae</taxon>
        <taxon>Pseudomonas</taxon>
    </lineage>
</organism>
<evidence type="ECO:0000313" key="2">
    <source>
        <dbReference type="Proteomes" id="UP000501063"/>
    </source>
</evidence>
<dbReference type="AlphaFoldDB" id="A0A6G6J8U1"/>